<organism evidence="3">
    <name type="scientific">Melampsora larici-populina (strain 98AG31 / pathotype 3-4-7)</name>
    <name type="common">Poplar leaf rust fungus</name>
    <dbReference type="NCBI Taxonomy" id="747676"/>
    <lineage>
        <taxon>Eukaryota</taxon>
        <taxon>Fungi</taxon>
        <taxon>Dikarya</taxon>
        <taxon>Basidiomycota</taxon>
        <taxon>Pucciniomycotina</taxon>
        <taxon>Pucciniomycetes</taxon>
        <taxon>Pucciniales</taxon>
        <taxon>Melampsoraceae</taxon>
        <taxon>Melampsora</taxon>
    </lineage>
</organism>
<dbReference type="Proteomes" id="UP000001072">
    <property type="component" value="Unassembled WGS sequence"/>
</dbReference>
<gene>
    <name evidence="2" type="ORF">MELLADRAFT_96112</name>
</gene>
<feature type="compositionally biased region" description="Basic and acidic residues" evidence="1">
    <location>
        <begin position="200"/>
        <end position="211"/>
    </location>
</feature>
<feature type="region of interest" description="Disordered" evidence="1">
    <location>
        <begin position="113"/>
        <end position="134"/>
    </location>
</feature>
<dbReference type="VEuPathDB" id="FungiDB:MELLADRAFT_96112"/>
<proteinExistence type="predicted"/>
<feature type="region of interest" description="Disordered" evidence="1">
    <location>
        <begin position="200"/>
        <end position="226"/>
    </location>
</feature>
<evidence type="ECO:0000256" key="1">
    <source>
        <dbReference type="SAM" id="MobiDB-lite"/>
    </source>
</evidence>
<dbReference type="InParanoid" id="F4SB06"/>
<dbReference type="OrthoDB" id="2500748at2759"/>
<evidence type="ECO:0000313" key="3">
    <source>
        <dbReference type="Proteomes" id="UP000001072"/>
    </source>
</evidence>
<dbReference type="AlphaFoldDB" id="F4SB06"/>
<accession>F4SB06</accession>
<evidence type="ECO:0000313" key="2">
    <source>
        <dbReference type="EMBL" id="EGF98172.1"/>
    </source>
</evidence>
<dbReference type="EMBL" id="GL883183">
    <property type="protein sequence ID" value="EGF98172.1"/>
    <property type="molecule type" value="Genomic_DNA"/>
</dbReference>
<keyword evidence="3" id="KW-1185">Reference proteome</keyword>
<sequence length="392" mass="44285">MMNSGGKKQHLEENDSTNTGLGEEGLHGDEDSEDEDSDDGDLTQEDILERKRKRHTFPKKQTESRHQNTAIGKVAQAHLVPKAATPLARAIHDFARMLLGIPRKAKNSLVVDDDAAPSLPDPPTDEEPHNWESRNQVGETLIRNAQEKAMRKYLSKKPPNFKPNQKQRKMVEKDAAEAEVLRRWVGNKGPKFKEQIRHEDMKKTADGKKNLQESVNVKQGRIRQRRNKEKLYKARLSAARKLFGKDSNEVVMLSHPEIHLDDELANVNDFGSRQRLRLEWRSAELDTLISLLDQFHMKRQTLPKTKRAAKALVERGAYAPEPDPDQCPSKGFQESLVSPAWLDSQAGLLIEELNLDEEDHFDIKGVIKDTLEAFRARASVGGQSSSGSAMMS</sequence>
<reference evidence="3" key="1">
    <citation type="journal article" date="2011" name="Proc. Natl. Acad. Sci. U.S.A.">
        <title>Obligate biotrophy features unraveled by the genomic analysis of rust fungi.</title>
        <authorList>
            <person name="Duplessis S."/>
            <person name="Cuomo C.A."/>
            <person name="Lin Y.-C."/>
            <person name="Aerts A."/>
            <person name="Tisserant E."/>
            <person name="Veneault-Fourrey C."/>
            <person name="Joly D.L."/>
            <person name="Hacquard S."/>
            <person name="Amselem J."/>
            <person name="Cantarel B.L."/>
            <person name="Chiu R."/>
            <person name="Coutinho P.M."/>
            <person name="Feau N."/>
            <person name="Field M."/>
            <person name="Frey P."/>
            <person name="Gelhaye E."/>
            <person name="Goldberg J."/>
            <person name="Grabherr M.G."/>
            <person name="Kodira C.D."/>
            <person name="Kohler A."/>
            <person name="Kuees U."/>
            <person name="Lindquist E.A."/>
            <person name="Lucas S.M."/>
            <person name="Mago R."/>
            <person name="Mauceli E."/>
            <person name="Morin E."/>
            <person name="Murat C."/>
            <person name="Pangilinan J.L."/>
            <person name="Park R."/>
            <person name="Pearson M."/>
            <person name="Quesneville H."/>
            <person name="Rouhier N."/>
            <person name="Sakthikumar S."/>
            <person name="Salamov A.A."/>
            <person name="Schmutz J."/>
            <person name="Selles B."/>
            <person name="Shapiro H."/>
            <person name="Tanguay P."/>
            <person name="Tuskan G.A."/>
            <person name="Henrissat B."/>
            <person name="Van de Peer Y."/>
            <person name="Rouze P."/>
            <person name="Ellis J.G."/>
            <person name="Dodds P.N."/>
            <person name="Schein J.E."/>
            <person name="Zhong S."/>
            <person name="Hamelin R.C."/>
            <person name="Grigoriev I.V."/>
            <person name="Szabo L.J."/>
            <person name="Martin F."/>
        </authorList>
    </citation>
    <scope>NUCLEOTIDE SEQUENCE [LARGE SCALE GENOMIC DNA]</scope>
    <source>
        <strain evidence="3">98AG31 / pathotype 3-4-7</strain>
    </source>
</reference>
<dbReference type="RefSeq" id="XP_007418562.1">
    <property type="nucleotide sequence ID" value="XM_007418500.1"/>
</dbReference>
<name>F4SB06_MELLP</name>
<feature type="region of interest" description="Disordered" evidence="1">
    <location>
        <begin position="1"/>
        <end position="69"/>
    </location>
</feature>
<feature type="compositionally biased region" description="Acidic residues" evidence="1">
    <location>
        <begin position="30"/>
        <end position="46"/>
    </location>
</feature>
<dbReference type="GeneID" id="18937481"/>
<dbReference type="HOGENOM" id="CLU_044497_0_0_1"/>
<protein>
    <submittedName>
        <fullName evidence="2">Uncharacterized protein</fullName>
    </submittedName>
</protein>
<dbReference type="KEGG" id="mlr:MELLADRAFT_96112"/>